<dbReference type="InterPro" id="IPR004805">
    <property type="entry name" value="DnaE2/DnaE/PolC"/>
</dbReference>
<dbReference type="InterPro" id="IPR011708">
    <property type="entry name" value="DNA_pol3_alpha_NTPase_dom"/>
</dbReference>
<dbReference type="Pfam" id="PF07733">
    <property type="entry name" value="DNA_pol3_alpha"/>
    <property type="match status" value="1"/>
</dbReference>
<evidence type="ECO:0000256" key="4">
    <source>
        <dbReference type="ARBA" id="ARBA00022705"/>
    </source>
</evidence>
<dbReference type="Pfam" id="PF02811">
    <property type="entry name" value="PHP"/>
    <property type="match status" value="1"/>
</dbReference>
<evidence type="ECO:0000256" key="1">
    <source>
        <dbReference type="ARBA" id="ARBA00012417"/>
    </source>
</evidence>
<dbReference type="PANTHER" id="PTHR32294:SF0">
    <property type="entry name" value="DNA POLYMERASE III SUBUNIT ALPHA"/>
    <property type="match status" value="1"/>
</dbReference>
<dbReference type="Proteomes" id="UP000223366">
    <property type="component" value="Unassembled WGS sequence"/>
</dbReference>
<dbReference type="InterPro" id="IPR004013">
    <property type="entry name" value="PHP_dom"/>
</dbReference>
<organism evidence="8 9">
    <name type="scientific">Bacillus thuringiensis</name>
    <dbReference type="NCBI Taxonomy" id="1428"/>
    <lineage>
        <taxon>Bacteria</taxon>
        <taxon>Bacillati</taxon>
        <taxon>Bacillota</taxon>
        <taxon>Bacilli</taxon>
        <taxon>Bacillales</taxon>
        <taxon>Bacillaceae</taxon>
        <taxon>Bacillus</taxon>
        <taxon>Bacillus cereus group</taxon>
    </lineage>
</organism>
<evidence type="ECO:0000313" key="9">
    <source>
        <dbReference type="Proteomes" id="UP000223366"/>
    </source>
</evidence>
<dbReference type="InterPro" id="IPR016195">
    <property type="entry name" value="Pol/histidinol_Pase-like"/>
</dbReference>
<dbReference type="InterPro" id="IPR041931">
    <property type="entry name" value="DNA_pol3_alpha_thumb_dom"/>
</dbReference>
<dbReference type="SMART" id="SM00481">
    <property type="entry name" value="POLIIIAc"/>
    <property type="match status" value="1"/>
</dbReference>
<dbReference type="Gene3D" id="1.10.10.1600">
    <property type="entry name" value="Bacterial DNA polymerase III alpha subunit, thumb domain"/>
    <property type="match status" value="1"/>
</dbReference>
<dbReference type="EC" id="2.7.7.7" evidence="1"/>
<dbReference type="InterPro" id="IPR003141">
    <property type="entry name" value="Pol/His_phosphatase_N"/>
</dbReference>
<comment type="catalytic activity">
    <reaction evidence="6">
        <text>DNA(n) + a 2'-deoxyribonucleoside 5'-triphosphate = DNA(n+1) + diphosphate</text>
        <dbReference type="Rhea" id="RHEA:22508"/>
        <dbReference type="Rhea" id="RHEA-COMP:17339"/>
        <dbReference type="Rhea" id="RHEA-COMP:17340"/>
        <dbReference type="ChEBI" id="CHEBI:33019"/>
        <dbReference type="ChEBI" id="CHEBI:61560"/>
        <dbReference type="ChEBI" id="CHEBI:173112"/>
        <dbReference type="EC" id="2.7.7.7"/>
    </reaction>
</comment>
<keyword evidence="5" id="KW-0239">DNA-directed DNA polymerase</keyword>
<keyword evidence="3" id="KW-0548">Nucleotidyltransferase</keyword>
<protein>
    <recommendedName>
        <fullName evidence="1">DNA-directed DNA polymerase</fullName>
        <ecNumber evidence="1">2.7.7.7</ecNumber>
    </recommendedName>
</protein>
<dbReference type="SUPFAM" id="SSF89550">
    <property type="entry name" value="PHP domain-like"/>
    <property type="match status" value="1"/>
</dbReference>
<evidence type="ECO:0000256" key="5">
    <source>
        <dbReference type="ARBA" id="ARBA00022932"/>
    </source>
</evidence>
<dbReference type="AlphaFoldDB" id="A0A9X7GFT6"/>
<dbReference type="NCBIfam" id="TIGR00594">
    <property type="entry name" value="polc"/>
    <property type="match status" value="1"/>
</dbReference>
<feature type="domain" description="Polymerase/histidinol phosphatase N-terminal" evidence="7">
    <location>
        <begin position="5"/>
        <end position="72"/>
    </location>
</feature>
<dbReference type="GO" id="GO:0003887">
    <property type="term" value="F:DNA-directed DNA polymerase activity"/>
    <property type="evidence" value="ECO:0007669"/>
    <property type="project" value="UniProtKB-KW"/>
</dbReference>
<dbReference type="InterPro" id="IPR029460">
    <property type="entry name" value="DNAPol_HHH"/>
</dbReference>
<dbReference type="InterPro" id="IPR040982">
    <property type="entry name" value="DNA_pol3_finger"/>
</dbReference>
<keyword evidence="4" id="KW-0235">DNA replication</keyword>
<dbReference type="Gene3D" id="3.20.20.140">
    <property type="entry name" value="Metal-dependent hydrolases"/>
    <property type="match status" value="1"/>
</dbReference>
<dbReference type="Gene3D" id="1.10.150.870">
    <property type="match status" value="1"/>
</dbReference>
<evidence type="ECO:0000313" key="8">
    <source>
        <dbReference type="EMBL" id="PFV35687.1"/>
    </source>
</evidence>
<gene>
    <name evidence="8" type="ORF">COK99_01310</name>
</gene>
<proteinExistence type="predicted"/>
<evidence type="ECO:0000256" key="3">
    <source>
        <dbReference type="ARBA" id="ARBA00022695"/>
    </source>
</evidence>
<accession>A0A9X7GFT6</accession>
<keyword evidence="2" id="KW-0808">Transferase</keyword>
<evidence type="ECO:0000256" key="6">
    <source>
        <dbReference type="ARBA" id="ARBA00049244"/>
    </source>
</evidence>
<evidence type="ECO:0000259" key="7">
    <source>
        <dbReference type="SMART" id="SM00481"/>
    </source>
</evidence>
<evidence type="ECO:0000256" key="2">
    <source>
        <dbReference type="ARBA" id="ARBA00022679"/>
    </source>
</evidence>
<dbReference type="Pfam" id="PF17657">
    <property type="entry name" value="DNA_pol3_finger"/>
    <property type="match status" value="1"/>
</dbReference>
<sequence length="1182" mass="134176">MCRGCHLHVHSEESILDGLAKVKQLVAKAKSIGTTALGITDHGVCGAIPDFIAECLANGIKPIPGCEVYTTKNRLIRKEEMAAKRIELCKKYMLTDKKGKPKLKVLRDFIRKVDKDKNAFDEDVHTILKDYLMSMGQEPEQTLDLFSVYAVDLEEESAPELPETPEEKIEAFRKDIIDYIDHGNFHMVLLAINNKGLEDLYEIVSDAHINGFYSDPRTDLAYIRDRGLGNNIIATSACLGSYFSQLVLAGRIEEAKEHIQECKDTFHEFYLEKQATEIPKQLYVNAIIDQLAAETNTPKILTTDVHYANKEDNEIHDVLVTSSIGKCIDDESRLIYAHEFWMKTEEEMLAKCNDIEAWENTMRIADKVNVTLPKEPLFPKFIVDGSETVEELLRKKAWDGLFEMALTDGIDVNEYSKRLQYELDVICSEGFQDYFLIEEDMIDATVKAGFLVGPGRGSGAGSLVCRCLKITWLDPIKYDLLFERFLNPERAGYPDLDVDYSYEGTRFVLNHMKQKYGTDKVAQIGTKGTLAARAVCRRTGKTLGFDAATKDAFAKAIPSRPGITLKEAYAEESMVQQYAQMYPKWWEAMLALEGHISQVGVHAGGIVLSPEPLTKVTPLRTDSEGIETTQYDMVWIEKLLVKFDVLKVETLDVVKKTLEFAGLWGKMNIYRDININDPLVFERVYNALNLSGIFQCESDLFKKIISEMKPNSFEDISVIVALGRPGPLDLIPTYVARKWGREEVKYPFNALEPVLKETYGVWVYQEQIMQASRILGGLTLGQSDMIRKGVSKKKHDLMNRWIDLMIYGSEEYKKRHAELVLQYPKDAEGNSTVPLNDEGKPTLWVDYDYAKQPDVEGAINRGFDEQTLLQIKIDWIKFGNYCFNKAHSAAYAMLSVVTAWLKCYYPVEFMAALLTFSEGKKDKNNKPKNIHYMKECEEMGITILPPDINESMAGWTPIKTKAKDIFLANSFADFTTETINESKEIRYGLSSIAGVSGETVDEIIHNRPYKSVEDMLLRVDGSKVNKTKVTALIKSGSFDNLSKNRNLLLRNYMQSRNEAYEHIPKTTNKGDIVDFEKECFGVSITIKSKWEKLEEGKSAQFTGVIRSAESWKARTGKTHYTLSLETQEEVIMVTVWGYLMEKHQQALRLGNKVTIKGEKSRDKLTANSFKLLVDMYEVEMPA</sequence>
<comment type="caution">
    <text evidence="8">The sequence shown here is derived from an EMBL/GenBank/DDBJ whole genome shotgun (WGS) entry which is preliminary data.</text>
</comment>
<dbReference type="EMBL" id="NVDU01000003">
    <property type="protein sequence ID" value="PFV35687.1"/>
    <property type="molecule type" value="Genomic_DNA"/>
</dbReference>
<reference evidence="8 9" key="1">
    <citation type="submission" date="2017-09" db="EMBL/GenBank/DDBJ databases">
        <title>Large-scale bioinformatics analysis of Bacillus genomes uncovers conserved roles of natural products in bacterial physiology.</title>
        <authorList>
            <consortium name="Agbiome Team Llc"/>
            <person name="Bleich R.M."/>
            <person name="Grubbs K.J."/>
            <person name="Santa Maria K.C."/>
            <person name="Allen S.E."/>
            <person name="Farag S."/>
            <person name="Shank E.A."/>
            <person name="Bowers A."/>
        </authorList>
    </citation>
    <scope>NUCLEOTIDE SEQUENCE [LARGE SCALE GENOMIC DNA]</scope>
    <source>
        <strain evidence="8 9">AFS060060</strain>
    </source>
</reference>
<dbReference type="RefSeq" id="WP_098685558.1">
    <property type="nucleotide sequence ID" value="NZ_NVDU01000003.1"/>
</dbReference>
<dbReference type="PANTHER" id="PTHR32294">
    <property type="entry name" value="DNA POLYMERASE III SUBUNIT ALPHA"/>
    <property type="match status" value="1"/>
</dbReference>
<dbReference type="GO" id="GO:0008408">
    <property type="term" value="F:3'-5' exonuclease activity"/>
    <property type="evidence" value="ECO:0007669"/>
    <property type="project" value="InterPro"/>
</dbReference>
<name>A0A9X7GFT6_BACTU</name>
<dbReference type="GO" id="GO:0006260">
    <property type="term" value="P:DNA replication"/>
    <property type="evidence" value="ECO:0007669"/>
    <property type="project" value="UniProtKB-KW"/>
</dbReference>
<dbReference type="Pfam" id="PF14579">
    <property type="entry name" value="HHH_6"/>
    <property type="match status" value="1"/>
</dbReference>